<protein>
    <recommendedName>
        <fullName evidence="2">Myb-like DNA-binding domain-containing protein</fullName>
    </recommendedName>
</protein>
<name>A0A3A2ZP49_9EURO</name>
<feature type="compositionally biased region" description="Acidic residues" evidence="1">
    <location>
        <begin position="111"/>
        <end position="120"/>
    </location>
</feature>
<evidence type="ECO:0000313" key="4">
    <source>
        <dbReference type="Proteomes" id="UP000266188"/>
    </source>
</evidence>
<accession>A0A3A2ZP49</accession>
<keyword evidence="4" id="KW-1185">Reference proteome</keyword>
<dbReference type="Pfam" id="PF22980">
    <property type="entry name" value="Myb_DNA-bind_8"/>
    <property type="match status" value="1"/>
</dbReference>
<evidence type="ECO:0000259" key="2">
    <source>
        <dbReference type="Pfam" id="PF22980"/>
    </source>
</evidence>
<dbReference type="InterPro" id="IPR054505">
    <property type="entry name" value="Myb_DNA-bind_8"/>
</dbReference>
<feature type="compositionally biased region" description="Basic and acidic residues" evidence="1">
    <location>
        <begin position="55"/>
        <end position="64"/>
    </location>
</feature>
<dbReference type="Proteomes" id="UP000266188">
    <property type="component" value="Unassembled WGS sequence"/>
</dbReference>
<feature type="region of interest" description="Disordered" evidence="1">
    <location>
        <begin position="55"/>
        <end position="158"/>
    </location>
</feature>
<proteinExistence type="predicted"/>
<dbReference type="OrthoDB" id="3944408at2759"/>
<reference evidence="4" key="1">
    <citation type="submission" date="2017-02" db="EMBL/GenBank/DDBJ databases">
        <authorList>
            <person name="Tafer H."/>
            <person name="Lopandic K."/>
        </authorList>
    </citation>
    <scope>NUCLEOTIDE SEQUENCE [LARGE SCALE GENOMIC DNA]</scope>
    <source>
        <strain evidence="4">CBS 366.77</strain>
    </source>
</reference>
<comment type="caution">
    <text evidence="3">The sequence shown here is derived from an EMBL/GenBank/DDBJ whole genome shotgun (WGS) entry which is preliminary data.</text>
</comment>
<feature type="compositionally biased region" description="Polar residues" evidence="1">
    <location>
        <begin position="85"/>
        <end position="101"/>
    </location>
</feature>
<gene>
    <name evidence="3" type="ORF">PHISCL_03234</name>
</gene>
<evidence type="ECO:0000256" key="1">
    <source>
        <dbReference type="SAM" id="MobiDB-lite"/>
    </source>
</evidence>
<sequence>MSSKSKAAPNANVAFLHLCMEKSDMTSIDFAAVGKTLGIRQNAARMRYYRLKKSLEGSESKDCGDSDQAAESPTTAKLTPAKGVSKNTPKTLTPQKTSAKSTPAKRKLVEFDYDYTDSEEENKAKVKQGVNEKTVDKPVKRMMTYKKPTVEDAPEEDD</sequence>
<dbReference type="STRING" id="2070753.A0A3A2ZP49"/>
<evidence type="ECO:0000313" key="3">
    <source>
        <dbReference type="EMBL" id="RJE24430.1"/>
    </source>
</evidence>
<dbReference type="AlphaFoldDB" id="A0A3A2ZP49"/>
<dbReference type="EMBL" id="MVGC01000081">
    <property type="protein sequence ID" value="RJE24430.1"/>
    <property type="molecule type" value="Genomic_DNA"/>
</dbReference>
<feature type="domain" description="Myb-like DNA-binding" evidence="2">
    <location>
        <begin position="10"/>
        <end position="56"/>
    </location>
</feature>
<organism evidence="3 4">
    <name type="scientific">Aspergillus sclerotialis</name>
    <dbReference type="NCBI Taxonomy" id="2070753"/>
    <lineage>
        <taxon>Eukaryota</taxon>
        <taxon>Fungi</taxon>
        <taxon>Dikarya</taxon>
        <taxon>Ascomycota</taxon>
        <taxon>Pezizomycotina</taxon>
        <taxon>Eurotiomycetes</taxon>
        <taxon>Eurotiomycetidae</taxon>
        <taxon>Eurotiales</taxon>
        <taxon>Aspergillaceae</taxon>
        <taxon>Aspergillus</taxon>
        <taxon>Aspergillus subgen. Polypaecilum</taxon>
    </lineage>
</organism>